<evidence type="ECO:0000256" key="11">
    <source>
        <dbReference type="PIRSR" id="PIRSR001399-3"/>
    </source>
</evidence>
<dbReference type="OrthoDB" id="9790793at2"/>
<evidence type="ECO:0000256" key="12">
    <source>
        <dbReference type="SAM" id="Phobius"/>
    </source>
</evidence>
<keyword evidence="14" id="KW-1185">Reference proteome</keyword>
<feature type="transmembrane region" description="Helical" evidence="12">
    <location>
        <begin position="113"/>
        <end position="133"/>
    </location>
</feature>
<dbReference type="InterPro" id="IPR001874">
    <property type="entry name" value="DHquinase_II"/>
</dbReference>
<evidence type="ECO:0000256" key="10">
    <source>
        <dbReference type="PIRSR" id="PIRSR001399-1"/>
    </source>
</evidence>
<dbReference type="InterPro" id="IPR036441">
    <property type="entry name" value="DHquinase_II_sf"/>
</dbReference>
<keyword evidence="12" id="KW-1133">Transmembrane helix</keyword>
<dbReference type="AlphaFoldDB" id="A0A2G8RKA0"/>
<comment type="catalytic activity">
    <reaction evidence="1 9">
        <text>3-dehydroquinate = 3-dehydroshikimate + H2O</text>
        <dbReference type="Rhea" id="RHEA:21096"/>
        <dbReference type="ChEBI" id="CHEBI:15377"/>
        <dbReference type="ChEBI" id="CHEBI:16630"/>
        <dbReference type="ChEBI" id="CHEBI:32364"/>
        <dbReference type="EC" id="4.2.1.10"/>
    </reaction>
</comment>
<dbReference type="EC" id="4.2.1.10" evidence="6 9"/>
<dbReference type="NCBIfam" id="NF003807">
    <property type="entry name" value="PRK05395.1-4"/>
    <property type="match status" value="1"/>
</dbReference>
<dbReference type="Proteomes" id="UP000231259">
    <property type="component" value="Unassembled WGS sequence"/>
</dbReference>
<evidence type="ECO:0000313" key="14">
    <source>
        <dbReference type="Proteomes" id="UP000231259"/>
    </source>
</evidence>
<sequence length="144" mass="16026">MKPIYVLNGPNLNRLGQREPEIYGHMTLVEVEAICRDAAGDWPLEFRQSNSESEMIGWIHEATDDGGGIIINPAAFTFYSMAIMDALKMFPGPLIEFHISNIHKREKMYHHSLVSGVATAVMAGLGAPGYRIAVLELLRLMKGR</sequence>
<comment type="subunit">
    <text evidence="5 9">Homododecamer.</text>
</comment>
<dbReference type="CDD" id="cd00466">
    <property type="entry name" value="DHQase_II"/>
    <property type="match status" value="1"/>
</dbReference>
<dbReference type="NCBIfam" id="NF003805">
    <property type="entry name" value="PRK05395.1-2"/>
    <property type="match status" value="1"/>
</dbReference>
<dbReference type="SUPFAM" id="SSF52304">
    <property type="entry name" value="Type II 3-dehydroquinate dehydratase"/>
    <property type="match status" value="1"/>
</dbReference>
<dbReference type="RefSeq" id="WP_099909294.1">
    <property type="nucleotide sequence ID" value="NZ_AWWI01000017.1"/>
</dbReference>
<dbReference type="Pfam" id="PF01220">
    <property type="entry name" value="DHquinase_II"/>
    <property type="match status" value="1"/>
</dbReference>
<dbReference type="PIRSF" id="PIRSF001399">
    <property type="entry name" value="DHquinase_II"/>
    <property type="match status" value="1"/>
</dbReference>
<dbReference type="GO" id="GO:0009423">
    <property type="term" value="P:chorismate biosynthetic process"/>
    <property type="evidence" value="ECO:0007669"/>
    <property type="project" value="UniProtKB-UniRule"/>
</dbReference>
<keyword evidence="12" id="KW-0812">Transmembrane</keyword>
<dbReference type="EMBL" id="AWWI01000017">
    <property type="protein sequence ID" value="PIL22004.1"/>
    <property type="molecule type" value="Genomic_DNA"/>
</dbReference>
<dbReference type="GO" id="GO:0003855">
    <property type="term" value="F:3-dehydroquinate dehydratase activity"/>
    <property type="evidence" value="ECO:0007669"/>
    <property type="project" value="UniProtKB-UniRule"/>
</dbReference>
<comment type="caution">
    <text evidence="9">Lacks conserved residue(s) required for the propagation of feature annotation.</text>
</comment>
<comment type="function">
    <text evidence="2 9">Catalyzes a trans-dehydration via an enolate intermediate.</text>
</comment>
<evidence type="ECO:0000313" key="13">
    <source>
        <dbReference type="EMBL" id="PIL22004.1"/>
    </source>
</evidence>
<name>A0A2G8RKA0_9RHOB</name>
<evidence type="ECO:0000256" key="5">
    <source>
        <dbReference type="ARBA" id="ARBA00011193"/>
    </source>
</evidence>
<dbReference type="GO" id="GO:0009073">
    <property type="term" value="P:aromatic amino acid family biosynthetic process"/>
    <property type="evidence" value="ECO:0007669"/>
    <property type="project" value="UniProtKB-KW"/>
</dbReference>
<dbReference type="GO" id="GO:0019631">
    <property type="term" value="P:quinate catabolic process"/>
    <property type="evidence" value="ECO:0007669"/>
    <property type="project" value="TreeGrafter"/>
</dbReference>
<feature type="active site" description="Proton acceptor" evidence="9 10">
    <location>
        <position position="23"/>
    </location>
</feature>
<organism evidence="13 14">
    <name type="scientific">Puniceibacterium antarcticum</name>
    <dbReference type="NCBI Taxonomy" id="1206336"/>
    <lineage>
        <taxon>Bacteria</taxon>
        <taxon>Pseudomonadati</taxon>
        <taxon>Pseudomonadota</taxon>
        <taxon>Alphaproteobacteria</taxon>
        <taxon>Rhodobacterales</taxon>
        <taxon>Paracoccaceae</taxon>
        <taxon>Puniceibacterium</taxon>
    </lineage>
</organism>
<gene>
    <name evidence="9" type="primary">aroQ</name>
    <name evidence="13" type="ORF">P775_01520</name>
</gene>
<feature type="binding site" evidence="9">
    <location>
        <position position="72"/>
    </location>
    <ligand>
        <name>substrate</name>
    </ligand>
</feature>
<dbReference type="PANTHER" id="PTHR21272">
    <property type="entry name" value="CATABOLIC 3-DEHYDROQUINASE"/>
    <property type="match status" value="1"/>
</dbReference>
<comment type="caution">
    <text evidence="13">The sequence shown here is derived from an EMBL/GenBank/DDBJ whole genome shotgun (WGS) entry which is preliminary data.</text>
</comment>
<dbReference type="NCBIfam" id="NF003806">
    <property type="entry name" value="PRK05395.1-3"/>
    <property type="match status" value="1"/>
</dbReference>
<dbReference type="PROSITE" id="PS01029">
    <property type="entry name" value="DEHYDROQUINASE_II"/>
    <property type="match status" value="1"/>
</dbReference>
<feature type="binding site" evidence="9">
    <location>
        <begin position="99"/>
        <end position="100"/>
    </location>
    <ligand>
        <name>substrate</name>
    </ligand>
</feature>
<feature type="site" description="Transition state stabilizer" evidence="9 11">
    <location>
        <position position="18"/>
    </location>
</feature>
<keyword evidence="12" id="KW-0472">Membrane</keyword>
<evidence type="ECO:0000256" key="8">
    <source>
        <dbReference type="ARBA" id="ARBA00023239"/>
    </source>
</evidence>
<reference evidence="13 14" key="1">
    <citation type="submission" date="2013-09" db="EMBL/GenBank/DDBJ databases">
        <title>Genome sequencing of Phaeobacter antarcticus sp. nov. SM1211.</title>
        <authorList>
            <person name="Zhang X.-Y."/>
            <person name="Liu C."/>
            <person name="Chen X.-L."/>
            <person name="Xie B.-B."/>
            <person name="Qin Q.-L."/>
            <person name="Rong J.-C."/>
            <person name="Zhang Y.-Z."/>
        </authorList>
    </citation>
    <scope>NUCLEOTIDE SEQUENCE [LARGE SCALE GENOMIC DNA]</scope>
    <source>
        <strain evidence="13 14">SM1211</strain>
    </source>
</reference>
<protein>
    <recommendedName>
        <fullName evidence="6 9">3-dehydroquinate dehydratase</fullName>
        <shortName evidence="9">3-dehydroquinase</shortName>
        <ecNumber evidence="6 9">4.2.1.10</ecNumber>
    </recommendedName>
    <alternativeName>
        <fullName evidence="9">Type II DHQase</fullName>
    </alternativeName>
</protein>
<proteinExistence type="inferred from homology"/>
<evidence type="ECO:0000256" key="1">
    <source>
        <dbReference type="ARBA" id="ARBA00001864"/>
    </source>
</evidence>
<evidence type="ECO:0000256" key="4">
    <source>
        <dbReference type="ARBA" id="ARBA00011037"/>
    </source>
</evidence>
<evidence type="ECO:0000256" key="9">
    <source>
        <dbReference type="HAMAP-Rule" id="MF_00169"/>
    </source>
</evidence>
<feature type="binding site" evidence="9">
    <location>
        <position position="85"/>
    </location>
    <ligand>
        <name>substrate</name>
    </ligand>
</feature>
<dbReference type="Gene3D" id="3.40.50.9100">
    <property type="entry name" value="Dehydroquinase, class II"/>
    <property type="match status" value="1"/>
</dbReference>
<comment type="pathway">
    <text evidence="3 9">Metabolic intermediate biosynthesis; chorismate biosynthesis; chorismate from D-erythrose 4-phosphate and phosphoenolpyruvate: step 3/7.</text>
</comment>
<dbReference type="PANTHER" id="PTHR21272:SF3">
    <property type="entry name" value="CATABOLIC 3-DEHYDROQUINASE"/>
    <property type="match status" value="1"/>
</dbReference>
<accession>A0A2G8RKA0</accession>
<dbReference type="GO" id="GO:0008652">
    <property type="term" value="P:amino acid biosynthetic process"/>
    <property type="evidence" value="ECO:0007669"/>
    <property type="project" value="UniProtKB-KW"/>
</dbReference>
<dbReference type="HAMAP" id="MF_00169">
    <property type="entry name" value="AroQ"/>
    <property type="match status" value="1"/>
</dbReference>
<evidence type="ECO:0000256" key="6">
    <source>
        <dbReference type="ARBA" id="ARBA00012060"/>
    </source>
</evidence>
<feature type="active site" description="Proton donor" evidence="9 10">
    <location>
        <position position="98"/>
    </location>
</feature>
<evidence type="ECO:0000256" key="7">
    <source>
        <dbReference type="ARBA" id="ARBA00023141"/>
    </source>
</evidence>
<keyword evidence="7 9" id="KW-0057">Aromatic amino acid biosynthesis</keyword>
<keyword evidence="8 9" id="KW-0456">Lyase</keyword>
<comment type="similarity">
    <text evidence="4 9">Belongs to the type-II 3-dehydroquinase family.</text>
</comment>
<dbReference type="UniPathway" id="UPA00053">
    <property type="reaction ID" value="UER00086"/>
</dbReference>
<evidence type="ECO:0000256" key="2">
    <source>
        <dbReference type="ARBA" id="ARBA00003924"/>
    </source>
</evidence>
<dbReference type="InterPro" id="IPR018509">
    <property type="entry name" value="DHquinase_II_CS"/>
</dbReference>
<evidence type="ECO:0000256" key="3">
    <source>
        <dbReference type="ARBA" id="ARBA00004902"/>
    </source>
</evidence>
<keyword evidence="9" id="KW-0028">Amino-acid biosynthesis</keyword>